<dbReference type="Proteomes" id="UP000192591">
    <property type="component" value="Unassembled WGS sequence"/>
</dbReference>
<dbReference type="InterPro" id="IPR011008">
    <property type="entry name" value="Dimeric_a/b-barrel"/>
</dbReference>
<dbReference type="EMBL" id="MWIH01000005">
    <property type="protein sequence ID" value="OQO92396.1"/>
    <property type="molecule type" value="Genomic_DNA"/>
</dbReference>
<sequence>MYVVLLTYTAPLAEIDYVLPDHAEWLGRQFEHGNVLASGRRADHRGEVLLVRPMSEGKLEATLATDPLLLRHLAHHEIVEFAATRTGPELRAFNEALAH</sequence>
<dbReference type="PANTHER" id="PTHR37828:SF1">
    <property type="entry name" value="YCII-RELATED DOMAIN-CONTAINING PROTEIN"/>
    <property type="match status" value="1"/>
</dbReference>
<reference evidence="1 2" key="1">
    <citation type="submission" date="2017-02" db="EMBL/GenBank/DDBJ databases">
        <title>Draft genome of Saccharomonospora sp. 154.</title>
        <authorList>
            <person name="Alonso-Carmona G.S."/>
            <person name="De La Haba R."/>
            <person name="Vera-Gargallo B."/>
            <person name="Sandoval-Trujillo A.H."/>
            <person name="Ramirez-Duran N."/>
            <person name="Ventosa A."/>
        </authorList>
    </citation>
    <scope>NUCLEOTIDE SEQUENCE [LARGE SCALE GENOMIC DNA]</scope>
    <source>
        <strain evidence="1 2">LRS4.154</strain>
    </source>
</reference>
<proteinExistence type="predicted"/>
<dbReference type="STRING" id="1962155.B1813_09340"/>
<evidence type="ECO:0008006" key="3">
    <source>
        <dbReference type="Google" id="ProtNLM"/>
    </source>
</evidence>
<protein>
    <recommendedName>
        <fullName evidence="3">YCII-related domain-containing protein</fullName>
    </recommendedName>
</protein>
<name>A0A1V9A5T7_SACPI</name>
<organism evidence="1 2">
    <name type="scientific">Saccharomonospora piscinae</name>
    <dbReference type="NCBI Taxonomy" id="687388"/>
    <lineage>
        <taxon>Bacteria</taxon>
        <taxon>Bacillati</taxon>
        <taxon>Actinomycetota</taxon>
        <taxon>Actinomycetes</taxon>
        <taxon>Pseudonocardiales</taxon>
        <taxon>Pseudonocardiaceae</taxon>
        <taxon>Saccharomonospora</taxon>
    </lineage>
</organism>
<dbReference type="PANTHER" id="PTHR37828">
    <property type="entry name" value="GSR2449 PROTEIN"/>
    <property type="match status" value="1"/>
</dbReference>
<accession>A0A1V9A5T7</accession>
<evidence type="ECO:0000313" key="1">
    <source>
        <dbReference type="EMBL" id="OQO92396.1"/>
    </source>
</evidence>
<evidence type="ECO:0000313" key="2">
    <source>
        <dbReference type="Proteomes" id="UP000192591"/>
    </source>
</evidence>
<keyword evidence="2" id="KW-1185">Reference proteome</keyword>
<gene>
    <name evidence="1" type="ORF">B1813_09340</name>
</gene>
<dbReference type="AlphaFoldDB" id="A0A1V9A5T7"/>
<comment type="caution">
    <text evidence="1">The sequence shown here is derived from an EMBL/GenBank/DDBJ whole genome shotgun (WGS) entry which is preliminary data.</text>
</comment>
<dbReference type="SUPFAM" id="SSF54909">
    <property type="entry name" value="Dimeric alpha+beta barrel"/>
    <property type="match status" value="1"/>
</dbReference>
<dbReference type="RefSeq" id="WP_081191462.1">
    <property type="nucleotide sequence ID" value="NZ_MWIH01000005.1"/>
</dbReference>